<organism evidence="2 3">
    <name type="scientific">Desulforamulus putei DSM 12395</name>
    <dbReference type="NCBI Taxonomy" id="1121429"/>
    <lineage>
        <taxon>Bacteria</taxon>
        <taxon>Bacillati</taxon>
        <taxon>Bacillota</taxon>
        <taxon>Clostridia</taxon>
        <taxon>Eubacteriales</taxon>
        <taxon>Peptococcaceae</taxon>
        <taxon>Desulforamulus</taxon>
    </lineage>
</organism>
<accession>A0A1M4Y6V3</accession>
<protein>
    <submittedName>
        <fullName evidence="2">Uncharacterized protein</fullName>
    </submittedName>
</protein>
<feature type="compositionally biased region" description="Acidic residues" evidence="1">
    <location>
        <begin position="96"/>
        <end position="124"/>
    </location>
</feature>
<reference evidence="3" key="1">
    <citation type="submission" date="2016-11" db="EMBL/GenBank/DDBJ databases">
        <authorList>
            <person name="Varghese N."/>
            <person name="Submissions S."/>
        </authorList>
    </citation>
    <scope>NUCLEOTIDE SEQUENCE [LARGE SCALE GENOMIC DNA]</scope>
    <source>
        <strain evidence="3">DSM 12395</strain>
    </source>
</reference>
<dbReference type="AlphaFoldDB" id="A0A1M4Y6V3"/>
<feature type="compositionally biased region" description="Acidic residues" evidence="1">
    <location>
        <begin position="75"/>
        <end position="85"/>
    </location>
</feature>
<evidence type="ECO:0000256" key="1">
    <source>
        <dbReference type="SAM" id="MobiDB-lite"/>
    </source>
</evidence>
<evidence type="ECO:0000313" key="2">
    <source>
        <dbReference type="EMBL" id="SHF01438.1"/>
    </source>
</evidence>
<dbReference type="STRING" id="1121429.SAMN02745133_01621"/>
<proteinExistence type="predicted"/>
<dbReference type="EMBL" id="FQUY01000010">
    <property type="protein sequence ID" value="SHF01438.1"/>
    <property type="molecule type" value="Genomic_DNA"/>
</dbReference>
<dbReference type="Proteomes" id="UP000184148">
    <property type="component" value="Unassembled WGS sequence"/>
</dbReference>
<sequence length="207" mass="22896">MQVAGERGSNYNAFTLFLIFILLYLSQKGTNASAYSESGQTKADEYQQPEQPAEEKVAVGLSNGEVAEYQHTVSEMDEEITDDQQEISVQHPEVIEQTEEQALEETLVDEPQEAPEISVEEPVEETPQPVEESADQADEVMPTIPQENFEVSVTEPEAEEAEASSNEVTDEPVLGGQNNLFLKPTVMTDIHVKKQHTGPKVNIKFGS</sequence>
<name>A0A1M4Y6V3_9FIRM</name>
<feature type="region of interest" description="Disordered" evidence="1">
    <location>
        <begin position="33"/>
        <end position="176"/>
    </location>
</feature>
<evidence type="ECO:0000313" key="3">
    <source>
        <dbReference type="Proteomes" id="UP000184148"/>
    </source>
</evidence>
<keyword evidence="3" id="KW-1185">Reference proteome</keyword>
<gene>
    <name evidence="2" type="ORF">SAMN02745133_01621</name>
</gene>